<dbReference type="InterPro" id="IPR005467">
    <property type="entry name" value="His_kinase_dom"/>
</dbReference>
<dbReference type="HOGENOM" id="CLU_000445_89_3_0"/>
<accession>W0RJ68</accession>
<keyword evidence="6" id="KW-0902">Two-component regulatory system</keyword>
<dbReference type="SMART" id="SM00387">
    <property type="entry name" value="HATPase_c"/>
    <property type="match status" value="1"/>
</dbReference>
<dbReference type="RefSeq" id="WP_025411840.1">
    <property type="nucleotide sequence ID" value="NZ_CP007128.1"/>
</dbReference>
<evidence type="ECO:0000256" key="4">
    <source>
        <dbReference type="ARBA" id="ARBA00022679"/>
    </source>
</evidence>
<name>W0RJ68_9BACT</name>
<protein>
    <recommendedName>
        <fullName evidence="2">histidine kinase</fullName>
        <ecNumber evidence="2">2.7.13.3</ecNumber>
    </recommendedName>
</protein>
<dbReference type="PANTHER" id="PTHR43711:SF31">
    <property type="entry name" value="HISTIDINE KINASE"/>
    <property type="match status" value="1"/>
</dbReference>
<dbReference type="FunCoup" id="W0RJ68">
    <property type="interactions" value="140"/>
</dbReference>
<evidence type="ECO:0000313" key="8">
    <source>
        <dbReference type="EMBL" id="AHG90370.1"/>
    </source>
</evidence>
<dbReference type="InterPro" id="IPR036097">
    <property type="entry name" value="HisK_dim/P_sf"/>
</dbReference>
<dbReference type="GO" id="GO:0000155">
    <property type="term" value="F:phosphorelay sensor kinase activity"/>
    <property type="evidence" value="ECO:0007669"/>
    <property type="project" value="InterPro"/>
</dbReference>
<dbReference type="PRINTS" id="PR00344">
    <property type="entry name" value="BCTRLSENSOR"/>
</dbReference>
<dbReference type="KEGG" id="gba:J421_2833"/>
<dbReference type="PROSITE" id="PS50109">
    <property type="entry name" value="HIS_KIN"/>
    <property type="match status" value="1"/>
</dbReference>
<gene>
    <name evidence="8" type="ORF">J421_2833</name>
</gene>
<dbReference type="InterPro" id="IPR004358">
    <property type="entry name" value="Sig_transdc_His_kin-like_C"/>
</dbReference>
<dbReference type="EMBL" id="CP007128">
    <property type="protein sequence ID" value="AHG90370.1"/>
    <property type="molecule type" value="Genomic_DNA"/>
</dbReference>
<comment type="catalytic activity">
    <reaction evidence="1">
        <text>ATP + protein L-histidine = ADP + protein N-phospho-L-histidine.</text>
        <dbReference type="EC" id="2.7.13.3"/>
    </reaction>
</comment>
<evidence type="ECO:0000256" key="5">
    <source>
        <dbReference type="ARBA" id="ARBA00022777"/>
    </source>
</evidence>
<organism evidence="8 9">
    <name type="scientific">Gemmatirosa kalamazoonensis</name>
    <dbReference type="NCBI Taxonomy" id="861299"/>
    <lineage>
        <taxon>Bacteria</taxon>
        <taxon>Pseudomonadati</taxon>
        <taxon>Gemmatimonadota</taxon>
        <taxon>Gemmatimonadia</taxon>
        <taxon>Gemmatimonadales</taxon>
        <taxon>Gemmatimonadaceae</taxon>
        <taxon>Gemmatirosa</taxon>
    </lineage>
</organism>
<dbReference type="SUPFAM" id="SSF55874">
    <property type="entry name" value="ATPase domain of HSP90 chaperone/DNA topoisomerase II/histidine kinase"/>
    <property type="match status" value="1"/>
</dbReference>
<reference evidence="8 9" key="1">
    <citation type="journal article" date="2014" name="Genome Announc.">
        <title>Genome Sequence and Methylome of Soil Bacterium Gemmatirosa kalamazoonensis KBS708T, a Member of the Rarely Cultivated Gemmatimonadetes Phylum.</title>
        <authorList>
            <person name="Debruyn J.M."/>
            <person name="Radosevich M."/>
            <person name="Wommack K.E."/>
            <person name="Polson S.W."/>
            <person name="Hauser L.J."/>
            <person name="Fawaz M.N."/>
            <person name="Korlach J."/>
            <person name="Tsai Y.C."/>
        </authorList>
    </citation>
    <scope>NUCLEOTIDE SEQUENCE [LARGE SCALE GENOMIC DNA]</scope>
    <source>
        <strain evidence="8 9">KBS708</strain>
    </source>
</reference>
<dbReference type="STRING" id="861299.J421_2833"/>
<dbReference type="InterPro" id="IPR003661">
    <property type="entry name" value="HisK_dim/P_dom"/>
</dbReference>
<dbReference type="GO" id="GO:0005524">
    <property type="term" value="F:ATP binding"/>
    <property type="evidence" value="ECO:0007669"/>
    <property type="project" value="UniProtKB-KW"/>
</dbReference>
<dbReference type="eggNOG" id="COG2205">
    <property type="taxonomic scope" value="Bacteria"/>
</dbReference>
<evidence type="ECO:0000256" key="1">
    <source>
        <dbReference type="ARBA" id="ARBA00000085"/>
    </source>
</evidence>
<evidence type="ECO:0000313" key="9">
    <source>
        <dbReference type="Proteomes" id="UP000019151"/>
    </source>
</evidence>
<dbReference type="Proteomes" id="UP000019151">
    <property type="component" value="Chromosome"/>
</dbReference>
<dbReference type="SUPFAM" id="SSF47384">
    <property type="entry name" value="Homodimeric domain of signal transducing histidine kinase"/>
    <property type="match status" value="1"/>
</dbReference>
<keyword evidence="3" id="KW-0597">Phosphoprotein</keyword>
<feature type="domain" description="Histidine kinase" evidence="7">
    <location>
        <begin position="55"/>
        <end position="278"/>
    </location>
</feature>
<dbReference type="Gene3D" id="3.30.565.10">
    <property type="entry name" value="Histidine kinase-like ATPase, C-terminal domain"/>
    <property type="match status" value="1"/>
</dbReference>
<dbReference type="SMART" id="SM00388">
    <property type="entry name" value="HisKA"/>
    <property type="match status" value="1"/>
</dbReference>
<dbReference type="AlphaFoldDB" id="W0RJ68"/>
<dbReference type="Pfam" id="PF00512">
    <property type="entry name" value="HisKA"/>
    <property type="match status" value="1"/>
</dbReference>
<dbReference type="CDD" id="cd00082">
    <property type="entry name" value="HisKA"/>
    <property type="match status" value="1"/>
</dbReference>
<keyword evidence="8" id="KW-0547">Nucleotide-binding</keyword>
<keyword evidence="8" id="KW-0067">ATP-binding</keyword>
<keyword evidence="5" id="KW-0418">Kinase</keyword>
<keyword evidence="4" id="KW-0808">Transferase</keyword>
<dbReference type="InterPro" id="IPR050736">
    <property type="entry name" value="Sensor_HK_Regulatory"/>
</dbReference>
<dbReference type="EC" id="2.7.13.3" evidence="2"/>
<evidence type="ECO:0000259" key="7">
    <source>
        <dbReference type="PROSITE" id="PS50109"/>
    </source>
</evidence>
<dbReference type="Pfam" id="PF02518">
    <property type="entry name" value="HATPase_c"/>
    <property type="match status" value="1"/>
</dbReference>
<dbReference type="FunFam" id="3.30.565.10:FF:000010">
    <property type="entry name" value="Sensor histidine kinase RcsC"/>
    <property type="match status" value="1"/>
</dbReference>
<evidence type="ECO:0000256" key="2">
    <source>
        <dbReference type="ARBA" id="ARBA00012438"/>
    </source>
</evidence>
<keyword evidence="9" id="KW-1185">Reference proteome</keyword>
<dbReference type="InterPro" id="IPR036890">
    <property type="entry name" value="HATPase_C_sf"/>
</dbReference>
<dbReference type="InParanoid" id="W0RJ68"/>
<evidence type="ECO:0000256" key="3">
    <source>
        <dbReference type="ARBA" id="ARBA00022553"/>
    </source>
</evidence>
<dbReference type="PANTHER" id="PTHR43711">
    <property type="entry name" value="TWO-COMPONENT HISTIDINE KINASE"/>
    <property type="match status" value="1"/>
</dbReference>
<evidence type="ECO:0000256" key="6">
    <source>
        <dbReference type="ARBA" id="ARBA00023012"/>
    </source>
</evidence>
<dbReference type="CDD" id="cd16922">
    <property type="entry name" value="HATPase_EvgS-ArcB-TorS-like"/>
    <property type="match status" value="1"/>
</dbReference>
<proteinExistence type="predicted"/>
<dbReference type="InterPro" id="IPR003594">
    <property type="entry name" value="HATPase_dom"/>
</dbReference>
<dbReference type="Gene3D" id="1.10.287.130">
    <property type="match status" value="1"/>
</dbReference>
<dbReference type="OrthoDB" id="9810730at2"/>
<sequence length="279" mass="30307">MVPTSVTVEPKRHVLSHTESLEARLAALEFQTAEAARLIAELQARDALKTQFLANISHDLRTPLSAIITHAEVLRDGMLGELNEKQVASLSGIIKGGHQLIQMVSEILTYARGAANQLALAPTDFSFGAVIDQLVMLNQPLVAKKRLQLTTDTPADLPPVRADREKISHVLGNLVGNAIHFTPEDGRVWIRARLRPSAGGRELLVEVGDTGIGIAPEHHDLVFREFAQVDSSASRQHHGTGLGLAIARKLVELHGGRIWVESALGDGSRFYFTIPQDAS</sequence>